<keyword evidence="3 6" id="KW-1133">Transmembrane helix</keyword>
<dbReference type="CDD" id="cd12087">
    <property type="entry name" value="TM_EGFR-like"/>
    <property type="match status" value="1"/>
</dbReference>
<evidence type="ECO:0000256" key="2">
    <source>
        <dbReference type="ARBA" id="ARBA00022692"/>
    </source>
</evidence>
<evidence type="ECO:0000256" key="5">
    <source>
        <dbReference type="SAM" id="MobiDB-lite"/>
    </source>
</evidence>
<evidence type="ECO:0000313" key="7">
    <source>
        <dbReference type="EMBL" id="KAK0629922.1"/>
    </source>
</evidence>
<keyword evidence="4 6" id="KW-0472">Membrane</keyword>
<accession>A0AA39XAL5</accession>
<sequence>MTTIHARAQITDPASLQGRSVYPQAQNARDGILEHCADDYYSISGSCCPSGYAPWTTLLGDETPCVSSLRSTITPPPVPTTSGTNTAATSKPTLVISDVVYAMQYPLKEESTPALSTGAIAGIAVGIAVTVLATAGLAIFFLKRRRSAHQAADLKRSLRSSFTGLKGAPSEARTSTIATQVSEVSIVQALQHIPRTSASLERGNAALNVFRDPPALPPPVHSKDEHVPGQRPVSHRKNDDDYGYDYDHDHDDLDDTTEGFHLYSEISSSPGCGGDFGGDATVLEAQEVQLARPQRLSRGYARIVYTHSHGSSLGSSASVPADLDLSAVEEGEQRRDDKDDHNNDDVNGTGNGSEGRNLVDK</sequence>
<protein>
    <submittedName>
        <fullName evidence="7">Uncharacterized protein</fullName>
    </submittedName>
</protein>
<evidence type="ECO:0000256" key="4">
    <source>
        <dbReference type="ARBA" id="ARBA00023136"/>
    </source>
</evidence>
<feature type="transmembrane region" description="Helical" evidence="6">
    <location>
        <begin position="119"/>
        <end position="142"/>
    </location>
</feature>
<proteinExistence type="predicted"/>
<comment type="subcellular location">
    <subcellularLocation>
        <location evidence="1">Membrane</location>
        <topology evidence="1">Single-pass membrane protein</topology>
    </subcellularLocation>
</comment>
<gene>
    <name evidence="7" type="ORF">B0T17DRAFT_615645</name>
</gene>
<evidence type="ECO:0000256" key="1">
    <source>
        <dbReference type="ARBA" id="ARBA00004167"/>
    </source>
</evidence>
<dbReference type="GO" id="GO:0016020">
    <property type="term" value="C:membrane"/>
    <property type="evidence" value="ECO:0007669"/>
    <property type="project" value="UniProtKB-SubCell"/>
</dbReference>
<dbReference type="EMBL" id="JAULSR010000002">
    <property type="protein sequence ID" value="KAK0629922.1"/>
    <property type="molecule type" value="Genomic_DNA"/>
</dbReference>
<name>A0AA39XAL5_9PEZI</name>
<dbReference type="AlphaFoldDB" id="A0AA39XAL5"/>
<feature type="region of interest" description="Disordered" evidence="5">
    <location>
        <begin position="211"/>
        <end position="242"/>
    </location>
</feature>
<dbReference type="Proteomes" id="UP001174934">
    <property type="component" value="Unassembled WGS sequence"/>
</dbReference>
<dbReference type="InterPro" id="IPR051694">
    <property type="entry name" value="Immunoregulatory_rcpt-like"/>
</dbReference>
<feature type="compositionally biased region" description="Basic and acidic residues" evidence="5">
    <location>
        <begin position="331"/>
        <end position="344"/>
    </location>
</feature>
<dbReference type="GO" id="GO:0071944">
    <property type="term" value="C:cell periphery"/>
    <property type="evidence" value="ECO:0007669"/>
    <property type="project" value="UniProtKB-ARBA"/>
</dbReference>
<feature type="compositionally biased region" description="Low complexity" evidence="5">
    <location>
        <begin position="309"/>
        <end position="318"/>
    </location>
</feature>
<evidence type="ECO:0000313" key="8">
    <source>
        <dbReference type="Proteomes" id="UP001174934"/>
    </source>
</evidence>
<organism evidence="7 8">
    <name type="scientific">Bombardia bombarda</name>
    <dbReference type="NCBI Taxonomy" id="252184"/>
    <lineage>
        <taxon>Eukaryota</taxon>
        <taxon>Fungi</taxon>
        <taxon>Dikarya</taxon>
        <taxon>Ascomycota</taxon>
        <taxon>Pezizomycotina</taxon>
        <taxon>Sordariomycetes</taxon>
        <taxon>Sordariomycetidae</taxon>
        <taxon>Sordariales</taxon>
        <taxon>Lasiosphaeriaceae</taxon>
        <taxon>Bombardia</taxon>
    </lineage>
</organism>
<keyword evidence="2 6" id="KW-0812">Transmembrane</keyword>
<comment type="caution">
    <text evidence="7">The sequence shown here is derived from an EMBL/GenBank/DDBJ whole genome shotgun (WGS) entry which is preliminary data.</text>
</comment>
<dbReference type="PANTHER" id="PTHR15549:SF26">
    <property type="entry name" value="AXIAL BUDDING PATTERN PROTEIN 2-RELATED"/>
    <property type="match status" value="1"/>
</dbReference>
<keyword evidence="8" id="KW-1185">Reference proteome</keyword>
<evidence type="ECO:0000256" key="6">
    <source>
        <dbReference type="SAM" id="Phobius"/>
    </source>
</evidence>
<evidence type="ECO:0000256" key="3">
    <source>
        <dbReference type="ARBA" id="ARBA00022989"/>
    </source>
</evidence>
<dbReference type="PANTHER" id="PTHR15549">
    <property type="entry name" value="PAIRED IMMUNOGLOBULIN-LIKE TYPE 2 RECEPTOR"/>
    <property type="match status" value="1"/>
</dbReference>
<reference evidence="7" key="1">
    <citation type="submission" date="2023-06" db="EMBL/GenBank/DDBJ databases">
        <title>Genome-scale phylogeny and comparative genomics of the fungal order Sordariales.</title>
        <authorList>
            <consortium name="Lawrence Berkeley National Laboratory"/>
            <person name="Hensen N."/>
            <person name="Bonometti L."/>
            <person name="Westerberg I."/>
            <person name="Brannstrom I.O."/>
            <person name="Guillou S."/>
            <person name="Cros-Aarteil S."/>
            <person name="Calhoun S."/>
            <person name="Haridas S."/>
            <person name="Kuo A."/>
            <person name="Mondo S."/>
            <person name="Pangilinan J."/>
            <person name="Riley R."/>
            <person name="LaButti K."/>
            <person name="Andreopoulos B."/>
            <person name="Lipzen A."/>
            <person name="Chen C."/>
            <person name="Yanf M."/>
            <person name="Daum C."/>
            <person name="Ng V."/>
            <person name="Clum A."/>
            <person name="Steindorff A."/>
            <person name="Ohm R."/>
            <person name="Martin F."/>
            <person name="Silar P."/>
            <person name="Natvig D."/>
            <person name="Lalanne C."/>
            <person name="Gautier V."/>
            <person name="Ament-velasquez S.L."/>
            <person name="Kruys A."/>
            <person name="Hutchinson M.I."/>
            <person name="Powell A.J."/>
            <person name="Barry K."/>
            <person name="Miller A.N."/>
            <person name="Grigoriev I.V."/>
            <person name="Debuchy R."/>
            <person name="Gladieux P."/>
            <person name="Thoren M.H."/>
            <person name="Johannesson H."/>
        </authorList>
    </citation>
    <scope>NUCLEOTIDE SEQUENCE</scope>
    <source>
        <strain evidence="7">SMH3391-2</strain>
    </source>
</reference>
<feature type="region of interest" description="Disordered" evidence="5">
    <location>
        <begin position="309"/>
        <end position="361"/>
    </location>
</feature>